<evidence type="ECO:0000259" key="2">
    <source>
        <dbReference type="Pfam" id="PF02541"/>
    </source>
</evidence>
<dbReference type="PANTHER" id="PTHR30005:SF0">
    <property type="entry name" value="RETROGRADE REGULATION PROTEIN 2"/>
    <property type="match status" value="1"/>
</dbReference>
<dbReference type="SUPFAM" id="SSF109604">
    <property type="entry name" value="HD-domain/PDEase-like"/>
    <property type="match status" value="1"/>
</dbReference>
<dbReference type="InterPro" id="IPR048950">
    <property type="entry name" value="Ppx_GppA_C"/>
</dbReference>
<dbReference type="InterPro" id="IPR003607">
    <property type="entry name" value="HD/PDEase_dom"/>
</dbReference>
<protein>
    <submittedName>
        <fullName evidence="4">Exopolyphosphatase/guanosine-5'-triphosphate, 3'-diphosphate pyrophosphatase</fullName>
        <ecNumber evidence="4">3.6.1.11</ecNumber>
        <ecNumber evidence="4">3.6.1.40</ecNumber>
    </submittedName>
</protein>
<proteinExistence type="inferred from homology"/>
<dbReference type="SUPFAM" id="SSF53067">
    <property type="entry name" value="Actin-like ATPase domain"/>
    <property type="match status" value="2"/>
</dbReference>
<evidence type="ECO:0000256" key="1">
    <source>
        <dbReference type="ARBA" id="ARBA00007125"/>
    </source>
</evidence>
<dbReference type="Gene3D" id="3.30.420.150">
    <property type="entry name" value="Exopolyphosphatase. Domain 2"/>
    <property type="match status" value="1"/>
</dbReference>
<comment type="similarity">
    <text evidence="1">Belongs to the GppA/Ppx family.</text>
</comment>
<dbReference type="Pfam" id="PF02541">
    <property type="entry name" value="Ppx-GppA"/>
    <property type="match status" value="1"/>
</dbReference>
<feature type="domain" description="Ppx/GppA phosphatase C-terminal" evidence="3">
    <location>
        <begin position="327"/>
        <end position="483"/>
    </location>
</feature>
<dbReference type="InterPro" id="IPR050273">
    <property type="entry name" value="GppA/Ppx_hydrolase"/>
</dbReference>
<dbReference type="CDD" id="cd24006">
    <property type="entry name" value="ASKHA_NBD_PPX_GppA"/>
    <property type="match status" value="1"/>
</dbReference>
<dbReference type="PANTHER" id="PTHR30005">
    <property type="entry name" value="EXOPOLYPHOSPHATASE"/>
    <property type="match status" value="1"/>
</dbReference>
<evidence type="ECO:0000313" key="5">
    <source>
        <dbReference type="Proteomes" id="UP000774000"/>
    </source>
</evidence>
<dbReference type="CDD" id="cd00077">
    <property type="entry name" value="HDc"/>
    <property type="match status" value="1"/>
</dbReference>
<evidence type="ECO:0000259" key="3">
    <source>
        <dbReference type="Pfam" id="PF21447"/>
    </source>
</evidence>
<dbReference type="EC" id="3.6.1.11" evidence="4"/>
<dbReference type="InterPro" id="IPR003695">
    <property type="entry name" value="Ppx_GppA_N"/>
</dbReference>
<dbReference type="RefSeq" id="WP_204700578.1">
    <property type="nucleotide sequence ID" value="NZ_JAFBDQ010000003.1"/>
</dbReference>
<dbReference type="Gene3D" id="1.10.3210.10">
    <property type="entry name" value="Hypothetical protein af1432"/>
    <property type="match status" value="1"/>
</dbReference>
<accession>A0A938XS69</accession>
<evidence type="ECO:0000313" key="4">
    <source>
        <dbReference type="EMBL" id="MBM7555859.1"/>
    </source>
</evidence>
<comment type="caution">
    <text evidence="4">The sequence shown here is derived from an EMBL/GenBank/DDBJ whole genome shotgun (WGS) entry which is preliminary data.</text>
</comment>
<dbReference type="GO" id="GO:0008894">
    <property type="term" value="F:guanosine-5'-triphosphate,3'-diphosphate diphosphatase activity"/>
    <property type="evidence" value="ECO:0007669"/>
    <property type="project" value="UniProtKB-EC"/>
</dbReference>
<name>A0A938XS69_9FIRM</name>
<sequence>MENDSPNKAAVIYLGSSALYMNIAEKKGEENFRVLEEVEYPLNLGHDTFTGNKIKFEKVDEMCKTLVNFQKLINDYQIKYIKVIATTAIREAKNRDYILDQIKVKTGLEVEVFDDSQEKKYIYRGILKELKNNNSDIDRSLISYIGTGRLGVATYTAGNINSSQNIRTGSLKLSEILGEIQEKTNKFYIVVEEYLSSFTYMLKSFLPQEKMDHFIASGKEIELISELCEAKADKNFSYISKDKFLNLYNEIKDKTPNQVKQMYSLSAEKAEILLPSMAIYKAIFNLTSAKRIIAPFVSVLDVVMFDVLYPKQAKKDERKFYKNTVLSARSIGRKYNYNQAHADKVEEFVLKIFDETKEVHGLGKRARDLLQVATILHDVGKFISLKRHYYNSYDLIRSSNILGLNNRELEIVANIARYHSRKVPRQEDRSYYKLKRKDRVLMSKLVSILRLGDALDRGHRNKFNNLAVKLKDNQLILTIITNEPTLLEEWTFKQKSNLFEDVFGIKTKLIKKERW</sequence>
<reference evidence="4" key="1">
    <citation type="submission" date="2021-01" db="EMBL/GenBank/DDBJ databases">
        <title>Genomic Encyclopedia of Type Strains, Phase IV (KMG-IV): sequencing the most valuable type-strain genomes for metagenomic binning, comparative biology and taxonomic classification.</title>
        <authorList>
            <person name="Goeker M."/>
        </authorList>
    </citation>
    <scope>NUCLEOTIDE SEQUENCE</scope>
    <source>
        <strain evidence="4">DSM 23230</strain>
    </source>
</reference>
<dbReference type="InterPro" id="IPR043129">
    <property type="entry name" value="ATPase_NBD"/>
</dbReference>
<dbReference type="EC" id="3.6.1.40" evidence="4"/>
<keyword evidence="4" id="KW-0378">Hydrolase</keyword>
<dbReference type="Proteomes" id="UP000774000">
    <property type="component" value="Unassembled WGS sequence"/>
</dbReference>
<dbReference type="GO" id="GO:0004309">
    <property type="term" value="F:exopolyphosphatase activity"/>
    <property type="evidence" value="ECO:0007669"/>
    <property type="project" value="UniProtKB-EC"/>
</dbReference>
<gene>
    <name evidence="4" type="ORF">JOC47_000693</name>
</gene>
<feature type="domain" description="Ppx/GppA phosphatase N-terminal" evidence="2">
    <location>
        <begin position="25"/>
        <end position="293"/>
    </location>
</feature>
<dbReference type="Gene3D" id="3.30.420.40">
    <property type="match status" value="1"/>
</dbReference>
<dbReference type="AlphaFoldDB" id="A0A938XS69"/>
<keyword evidence="5" id="KW-1185">Reference proteome</keyword>
<dbReference type="Pfam" id="PF21447">
    <property type="entry name" value="Ppx-GppA_III"/>
    <property type="match status" value="1"/>
</dbReference>
<dbReference type="EMBL" id="JAFBDQ010000003">
    <property type="protein sequence ID" value="MBM7555859.1"/>
    <property type="molecule type" value="Genomic_DNA"/>
</dbReference>
<organism evidence="4 5">
    <name type="scientific">Halanaerobacter jeridensis</name>
    <dbReference type="NCBI Taxonomy" id="706427"/>
    <lineage>
        <taxon>Bacteria</taxon>
        <taxon>Bacillati</taxon>
        <taxon>Bacillota</taxon>
        <taxon>Clostridia</taxon>
        <taxon>Halanaerobiales</taxon>
        <taxon>Halobacteroidaceae</taxon>
        <taxon>Halanaerobacter</taxon>
    </lineage>
</organism>